<dbReference type="Gene3D" id="1.10.8.10">
    <property type="entry name" value="DNA helicase RuvA subunit, C-terminal domain"/>
    <property type="match status" value="1"/>
</dbReference>
<evidence type="ECO:0000256" key="9">
    <source>
        <dbReference type="ARBA" id="ARBA00023136"/>
    </source>
</evidence>
<dbReference type="GO" id="GO:0043130">
    <property type="term" value="F:ubiquitin binding"/>
    <property type="evidence" value="ECO:0007669"/>
    <property type="project" value="InterPro"/>
</dbReference>
<dbReference type="GO" id="GO:0000151">
    <property type="term" value="C:ubiquitin ligase complex"/>
    <property type="evidence" value="ECO:0007669"/>
    <property type="project" value="TreeGrafter"/>
</dbReference>
<dbReference type="InterPro" id="IPR013083">
    <property type="entry name" value="Znf_RING/FYVE/PHD"/>
</dbReference>
<evidence type="ECO:0000256" key="4">
    <source>
        <dbReference type="ARBA" id="ARBA00022723"/>
    </source>
</evidence>
<dbReference type="InterPro" id="IPR003892">
    <property type="entry name" value="CUE"/>
</dbReference>
<dbReference type="EMBL" id="SPLM01000039">
    <property type="protein sequence ID" value="TMW64588.1"/>
    <property type="molecule type" value="Genomic_DNA"/>
</dbReference>
<keyword evidence="5 10" id="KW-0863">Zinc-finger</keyword>
<keyword evidence="9 12" id="KW-0472">Membrane</keyword>
<dbReference type="Proteomes" id="UP000794436">
    <property type="component" value="Unassembled WGS sequence"/>
</dbReference>
<comment type="caution">
    <text evidence="15">The sequence shown here is derived from an EMBL/GenBank/DDBJ whole genome shotgun (WGS) entry which is preliminary data.</text>
</comment>
<dbReference type="PANTHER" id="PTHR15067">
    <property type="entry name" value="E3 UBIQUITIN-PROTEIN LIGASE RNF8"/>
    <property type="match status" value="1"/>
</dbReference>
<dbReference type="OrthoDB" id="8062037at2759"/>
<dbReference type="GO" id="GO:0008270">
    <property type="term" value="F:zinc ion binding"/>
    <property type="evidence" value="ECO:0007669"/>
    <property type="project" value="UniProtKB-KW"/>
</dbReference>
<evidence type="ECO:0000313" key="15">
    <source>
        <dbReference type="EMBL" id="TMW64588.1"/>
    </source>
</evidence>
<evidence type="ECO:0000259" key="13">
    <source>
        <dbReference type="PROSITE" id="PS50089"/>
    </source>
</evidence>
<feature type="transmembrane region" description="Helical" evidence="12">
    <location>
        <begin position="101"/>
        <end position="121"/>
    </location>
</feature>
<feature type="transmembrane region" description="Helical" evidence="12">
    <location>
        <begin position="219"/>
        <end position="243"/>
    </location>
</feature>
<evidence type="ECO:0000259" key="14">
    <source>
        <dbReference type="PROSITE" id="PS51140"/>
    </source>
</evidence>
<dbReference type="SMART" id="SM00546">
    <property type="entry name" value="CUE"/>
    <property type="match status" value="1"/>
</dbReference>
<evidence type="ECO:0000256" key="8">
    <source>
        <dbReference type="ARBA" id="ARBA00022989"/>
    </source>
</evidence>
<evidence type="ECO:0000256" key="7">
    <source>
        <dbReference type="ARBA" id="ARBA00022833"/>
    </source>
</evidence>
<keyword evidence="4" id="KW-0479">Metal-binding</keyword>
<dbReference type="GO" id="GO:0006511">
    <property type="term" value="P:ubiquitin-dependent protein catabolic process"/>
    <property type="evidence" value="ECO:0007669"/>
    <property type="project" value="TreeGrafter"/>
</dbReference>
<dbReference type="Gene3D" id="3.30.40.10">
    <property type="entry name" value="Zinc/RING finger domain, C3HC4 (zinc finger)"/>
    <property type="match status" value="1"/>
</dbReference>
<dbReference type="PROSITE" id="PS51140">
    <property type="entry name" value="CUE"/>
    <property type="match status" value="1"/>
</dbReference>
<protein>
    <recommendedName>
        <fullName evidence="17">RING-type domain-containing protein</fullName>
    </recommendedName>
</protein>
<organism evidence="15 16">
    <name type="scientific">Pythium oligandrum</name>
    <name type="common">Mycoparasitic fungus</name>
    <dbReference type="NCBI Taxonomy" id="41045"/>
    <lineage>
        <taxon>Eukaryota</taxon>
        <taxon>Sar</taxon>
        <taxon>Stramenopiles</taxon>
        <taxon>Oomycota</taxon>
        <taxon>Peronosporomycetes</taxon>
        <taxon>Pythiales</taxon>
        <taxon>Pythiaceae</taxon>
        <taxon>Pythium</taxon>
    </lineage>
</organism>
<evidence type="ECO:0000256" key="1">
    <source>
        <dbReference type="ARBA" id="ARBA00004141"/>
    </source>
</evidence>
<dbReference type="InterPro" id="IPR001841">
    <property type="entry name" value="Znf_RING"/>
</dbReference>
<feature type="transmembrane region" description="Helical" evidence="12">
    <location>
        <begin position="57"/>
        <end position="74"/>
    </location>
</feature>
<reference evidence="15" key="1">
    <citation type="submission" date="2019-03" db="EMBL/GenBank/DDBJ databases">
        <title>Long read genome sequence of the mycoparasitic Pythium oligandrum ATCC 38472 isolated from sugarbeet rhizosphere.</title>
        <authorList>
            <person name="Gaulin E."/>
        </authorList>
    </citation>
    <scope>NUCLEOTIDE SEQUENCE</scope>
    <source>
        <strain evidence="15">ATCC 38472_TT</strain>
    </source>
</reference>
<keyword evidence="7" id="KW-0862">Zinc</keyword>
<feature type="transmembrane region" description="Helical" evidence="12">
    <location>
        <begin position="290"/>
        <end position="313"/>
    </location>
</feature>
<feature type="region of interest" description="Disordered" evidence="11">
    <location>
        <begin position="454"/>
        <end position="488"/>
    </location>
</feature>
<keyword evidence="8 12" id="KW-1133">Transmembrane helix</keyword>
<proteinExistence type="predicted"/>
<dbReference type="GO" id="GO:0016567">
    <property type="term" value="P:protein ubiquitination"/>
    <property type="evidence" value="ECO:0007669"/>
    <property type="project" value="TreeGrafter"/>
</dbReference>
<evidence type="ECO:0000256" key="2">
    <source>
        <dbReference type="ARBA" id="ARBA00022679"/>
    </source>
</evidence>
<evidence type="ECO:0000256" key="11">
    <source>
        <dbReference type="SAM" id="MobiDB-lite"/>
    </source>
</evidence>
<dbReference type="SUPFAM" id="SSF57850">
    <property type="entry name" value="RING/U-box"/>
    <property type="match status" value="1"/>
</dbReference>
<keyword evidence="3 12" id="KW-0812">Transmembrane</keyword>
<dbReference type="InterPro" id="IPR018957">
    <property type="entry name" value="Znf_C3HC4_RING-type"/>
</dbReference>
<dbReference type="Pfam" id="PF02845">
    <property type="entry name" value="CUE"/>
    <property type="match status" value="1"/>
</dbReference>
<feature type="domain" description="RING-type" evidence="13">
    <location>
        <begin position="377"/>
        <end position="449"/>
    </location>
</feature>
<comment type="subcellular location">
    <subcellularLocation>
        <location evidence="1">Membrane</location>
        <topology evidence="1">Multi-pass membrane protein</topology>
    </subcellularLocation>
</comment>
<evidence type="ECO:0000256" key="12">
    <source>
        <dbReference type="SAM" id="Phobius"/>
    </source>
</evidence>
<keyword evidence="2" id="KW-0808">Transferase</keyword>
<accession>A0A8K1FNF1</accession>
<feature type="transmembrane region" description="Helical" evidence="12">
    <location>
        <begin position="141"/>
        <end position="160"/>
    </location>
</feature>
<evidence type="ECO:0008006" key="17">
    <source>
        <dbReference type="Google" id="ProtNLM"/>
    </source>
</evidence>
<evidence type="ECO:0000256" key="6">
    <source>
        <dbReference type="ARBA" id="ARBA00022786"/>
    </source>
</evidence>
<evidence type="ECO:0000256" key="5">
    <source>
        <dbReference type="ARBA" id="ARBA00022771"/>
    </source>
</evidence>
<dbReference type="GO" id="GO:0005829">
    <property type="term" value="C:cytosol"/>
    <property type="evidence" value="ECO:0007669"/>
    <property type="project" value="TreeGrafter"/>
</dbReference>
<keyword evidence="6" id="KW-0833">Ubl conjugation pathway</keyword>
<feature type="transmembrane region" description="Helical" evidence="12">
    <location>
        <begin position="180"/>
        <end position="198"/>
    </location>
</feature>
<name>A0A8K1FNF1_PYTOL</name>
<dbReference type="GO" id="GO:0061630">
    <property type="term" value="F:ubiquitin protein ligase activity"/>
    <property type="evidence" value="ECO:0007669"/>
    <property type="project" value="TreeGrafter"/>
</dbReference>
<evidence type="ECO:0000313" key="16">
    <source>
        <dbReference type="Proteomes" id="UP000794436"/>
    </source>
</evidence>
<dbReference type="Pfam" id="PF00097">
    <property type="entry name" value="zf-C3HC4"/>
    <property type="match status" value="1"/>
</dbReference>
<keyword evidence="16" id="KW-1185">Reference proteome</keyword>
<dbReference type="SMART" id="SM00184">
    <property type="entry name" value="RING"/>
    <property type="match status" value="1"/>
</dbReference>
<sequence length="600" mass="67038">MRVEGEQEPLQVNGMPALDALPVSPTQRVRRPPPAHPIDALTPQVEQLMTTVTSGRYVAFSVAAMASALASALMDVRLDEEETAEGSLLERVATELLKSRLSSMIVFHFYVVVLYHVFLAVTRLSFGEIRRPEIQQTKETILHFILMRSLLLASTLGGSGSSEGDGEDAEKEPSRTPIELLLVWLSVIGFLRGLLSICNARFDYLLTRPMARTSEFHRLALTLLAVLVVNVVVAVFCSFVPAFSASVVHLTWFEAALLLVKALQLGTKVVFHVFDVGNLDAEQGLEKGEYYLLLLQTGLSGAYLVLLVTYYLYIISMDHFRVSFLDFILILNVKNATVALLEKVKQVQTYQQVVVELDALFPDASADELEAVKDDVCVICLKSMDTHAKKLDCGHLFHRLCLRQCLQRASVGDAFAGMDPMLMPTRQQAVREHRSVRTVLTSFRCPLCRKPVRADKPEVSTPAPTQVRETPVVATEQPPEVEGDHARDVDAPRPPVQAPVEPPAPVFRLSTEALSRWLPVPNLSFEVVRPPVFAPFVVTDEMLHRVWQVFPQYSMETIRRDLMVTRSPERTIERILAGFVQSEDGENREDDELNWNATAL</sequence>
<feature type="domain" description="CUE" evidence="14">
    <location>
        <begin position="538"/>
        <end position="580"/>
    </location>
</feature>
<dbReference type="AlphaFoldDB" id="A0A8K1FNF1"/>
<dbReference type="PANTHER" id="PTHR15067:SF4">
    <property type="entry name" value="E3 UBIQUITIN-PROTEIN LIGASE RNF8"/>
    <property type="match status" value="1"/>
</dbReference>
<dbReference type="GO" id="GO:0016020">
    <property type="term" value="C:membrane"/>
    <property type="evidence" value="ECO:0007669"/>
    <property type="project" value="UniProtKB-SubCell"/>
</dbReference>
<evidence type="ECO:0000256" key="10">
    <source>
        <dbReference type="PROSITE-ProRule" id="PRU00175"/>
    </source>
</evidence>
<gene>
    <name evidence="15" type="ORF">Poli38472_011468</name>
</gene>
<dbReference type="PROSITE" id="PS50089">
    <property type="entry name" value="ZF_RING_2"/>
    <property type="match status" value="1"/>
</dbReference>
<evidence type="ECO:0000256" key="3">
    <source>
        <dbReference type="ARBA" id="ARBA00022692"/>
    </source>
</evidence>